<dbReference type="Proteomes" id="UP000050297">
    <property type="component" value="Unassembled WGS sequence"/>
</dbReference>
<comment type="caution">
    <text evidence="1">The sequence shown here is derived from an EMBL/GenBank/DDBJ whole genome shotgun (WGS) entry which is preliminary data.</text>
</comment>
<sequence length="216" mass="24312">MAFTYIETTRREDYSMSNLSSYFYATLDLCDDSAYETKYTPLDFSYVYLKSTGEGVGNGTGNVYAEEFVAETQGWLCANSAAKTPVTFQFLYYADKKHYEITPTTGTFKPGYYLANTKNMVGEDGGSVGAYRAGSTDTDRIQHLILPGADPSTNIEPVNIINGTEIEIAWSTKYGVRYWHAKTKTQLVNSNEWWCYIGVSKSIRSRIRINLKDKAN</sequence>
<gene>
    <name evidence="1" type="ORF">ALO91_00157</name>
</gene>
<accession>A0A0P9J5G3</accession>
<dbReference type="PATRIC" id="fig|199198.5.peg.220"/>
<dbReference type="EMBL" id="LJPM01000539">
    <property type="protein sequence ID" value="KPW10921.1"/>
    <property type="molecule type" value="Genomic_DNA"/>
</dbReference>
<evidence type="ECO:0000313" key="1">
    <source>
        <dbReference type="EMBL" id="KPW10921.1"/>
    </source>
</evidence>
<protein>
    <submittedName>
        <fullName evidence="1">Uncharacterized protein</fullName>
    </submittedName>
</protein>
<evidence type="ECO:0000313" key="2">
    <source>
        <dbReference type="Proteomes" id="UP000050297"/>
    </source>
</evidence>
<name>A0A0P9J5G3_PSESX</name>
<reference evidence="1 2" key="1">
    <citation type="submission" date="2015-09" db="EMBL/GenBank/DDBJ databases">
        <title>Genome announcement of multiple Pseudomonas syringae strains.</title>
        <authorList>
            <person name="Thakur S."/>
            <person name="Wang P.W."/>
            <person name="Gong Y."/>
            <person name="Weir B.S."/>
            <person name="Guttman D.S."/>
        </authorList>
    </citation>
    <scope>NUCLEOTIDE SEQUENCE [LARGE SCALE GENOMIC DNA]</scope>
    <source>
        <strain evidence="1 2">ICMP2802</strain>
    </source>
</reference>
<dbReference type="AlphaFoldDB" id="A0A0P9J5G3"/>
<proteinExistence type="predicted"/>
<organism evidence="1 2">
    <name type="scientific">Pseudomonas syringae pv. aceris</name>
    <dbReference type="NCBI Taxonomy" id="199198"/>
    <lineage>
        <taxon>Bacteria</taxon>
        <taxon>Pseudomonadati</taxon>
        <taxon>Pseudomonadota</taxon>
        <taxon>Gammaproteobacteria</taxon>
        <taxon>Pseudomonadales</taxon>
        <taxon>Pseudomonadaceae</taxon>
        <taxon>Pseudomonas</taxon>
        <taxon>Pseudomonas syringae</taxon>
    </lineage>
</organism>